<evidence type="ECO:0000313" key="2">
    <source>
        <dbReference type="EMBL" id="RZF45303.1"/>
    </source>
</evidence>
<proteinExistence type="predicted"/>
<accession>A0A482XHL2</accession>
<dbReference type="Proteomes" id="UP000291343">
    <property type="component" value="Unassembled WGS sequence"/>
</dbReference>
<feature type="region of interest" description="Disordered" evidence="1">
    <location>
        <begin position="222"/>
        <end position="271"/>
    </location>
</feature>
<dbReference type="OrthoDB" id="1414216at2759"/>
<name>A0A482XHL2_LAOST</name>
<dbReference type="STRING" id="195883.A0A482XHL2"/>
<dbReference type="AlphaFoldDB" id="A0A482XHL2"/>
<comment type="caution">
    <text evidence="2">The sequence shown here is derived from an EMBL/GenBank/DDBJ whole genome shotgun (WGS) entry which is preliminary data.</text>
</comment>
<dbReference type="InParanoid" id="A0A482XHL2"/>
<reference evidence="2 3" key="1">
    <citation type="journal article" date="2017" name="Gigascience">
        <title>Genome sequence of the small brown planthopper, Laodelphax striatellus.</title>
        <authorList>
            <person name="Zhu J."/>
            <person name="Jiang F."/>
            <person name="Wang X."/>
            <person name="Yang P."/>
            <person name="Bao Y."/>
            <person name="Zhao W."/>
            <person name="Wang W."/>
            <person name="Lu H."/>
            <person name="Wang Q."/>
            <person name="Cui N."/>
            <person name="Li J."/>
            <person name="Chen X."/>
            <person name="Luo L."/>
            <person name="Yu J."/>
            <person name="Kang L."/>
            <person name="Cui F."/>
        </authorList>
    </citation>
    <scope>NUCLEOTIDE SEQUENCE [LARGE SCALE GENOMIC DNA]</scope>
    <source>
        <strain evidence="2">Lst14</strain>
    </source>
</reference>
<protein>
    <submittedName>
        <fullName evidence="2">Uncharacterized protein</fullName>
    </submittedName>
</protein>
<evidence type="ECO:0000313" key="3">
    <source>
        <dbReference type="Proteomes" id="UP000291343"/>
    </source>
</evidence>
<gene>
    <name evidence="2" type="ORF">LSTR_LSTR011119</name>
</gene>
<evidence type="ECO:0000256" key="1">
    <source>
        <dbReference type="SAM" id="MobiDB-lite"/>
    </source>
</evidence>
<organism evidence="2 3">
    <name type="scientific">Laodelphax striatellus</name>
    <name type="common">Small brown planthopper</name>
    <name type="synonym">Delphax striatella</name>
    <dbReference type="NCBI Taxonomy" id="195883"/>
    <lineage>
        <taxon>Eukaryota</taxon>
        <taxon>Metazoa</taxon>
        <taxon>Ecdysozoa</taxon>
        <taxon>Arthropoda</taxon>
        <taxon>Hexapoda</taxon>
        <taxon>Insecta</taxon>
        <taxon>Pterygota</taxon>
        <taxon>Neoptera</taxon>
        <taxon>Paraneoptera</taxon>
        <taxon>Hemiptera</taxon>
        <taxon>Auchenorrhyncha</taxon>
        <taxon>Fulgoroidea</taxon>
        <taxon>Delphacidae</taxon>
        <taxon>Criomorphinae</taxon>
        <taxon>Laodelphax</taxon>
    </lineage>
</organism>
<sequence>MVYINFLVPTPAYVTSSPLKKQHWPDHYRNGTIHISDPAANAHNSTLGFIITSSFDFPPSQSLISLRLSMAKARASSISIYSVRSRSRWPLSIILAAERTDHKSSHSGDFRGLRASTQEIYLGEEHEKTKESSDCLRHLTHQAVVLQKKMNEIYTGKPTANHHLHLPPIHIQPPSMGSVLDMLNVINGILFVQISQQDIENFKTVIEKQALKESETLYSVNGTSTPAVTNGQIKEEEEKEETKQVVATKETPKEKSVLENSNKNGAEVEAS</sequence>
<dbReference type="EMBL" id="QKKF02009361">
    <property type="protein sequence ID" value="RZF45303.1"/>
    <property type="molecule type" value="Genomic_DNA"/>
</dbReference>
<feature type="compositionally biased region" description="Basic and acidic residues" evidence="1">
    <location>
        <begin position="233"/>
        <end position="243"/>
    </location>
</feature>
<feature type="compositionally biased region" description="Polar residues" evidence="1">
    <location>
        <begin position="222"/>
        <end position="232"/>
    </location>
</feature>
<keyword evidence="3" id="KW-1185">Reference proteome</keyword>